<comment type="caution">
    <text evidence="5">The sequence shown here is derived from an EMBL/GenBank/DDBJ whole genome shotgun (WGS) entry which is preliminary data.</text>
</comment>
<dbReference type="PRINTS" id="PR00032">
    <property type="entry name" value="HTHARAC"/>
</dbReference>
<evidence type="ECO:0000313" key="5">
    <source>
        <dbReference type="EMBL" id="RSM86320.1"/>
    </source>
</evidence>
<dbReference type="GO" id="GO:0043565">
    <property type="term" value="F:sequence-specific DNA binding"/>
    <property type="evidence" value="ECO:0007669"/>
    <property type="project" value="InterPro"/>
</dbReference>
<keyword evidence="1" id="KW-0805">Transcription regulation</keyword>
<evidence type="ECO:0000259" key="4">
    <source>
        <dbReference type="PROSITE" id="PS01124"/>
    </source>
</evidence>
<name>A0A428ZEC5_KIBAR</name>
<dbReference type="EMBL" id="QHKI01000009">
    <property type="protein sequence ID" value="RSM86320.1"/>
    <property type="molecule type" value="Genomic_DNA"/>
</dbReference>
<evidence type="ECO:0000256" key="2">
    <source>
        <dbReference type="ARBA" id="ARBA00023125"/>
    </source>
</evidence>
<gene>
    <name evidence="5" type="ORF">DMH04_14230</name>
</gene>
<dbReference type="SUPFAM" id="SSF46689">
    <property type="entry name" value="Homeodomain-like"/>
    <property type="match status" value="2"/>
</dbReference>
<dbReference type="InterPro" id="IPR020449">
    <property type="entry name" value="Tscrpt_reg_AraC-type_HTH"/>
</dbReference>
<dbReference type="InterPro" id="IPR018060">
    <property type="entry name" value="HTH_AraC"/>
</dbReference>
<dbReference type="InterPro" id="IPR050204">
    <property type="entry name" value="AraC_XylS_family_regulators"/>
</dbReference>
<accession>A0A428ZEC5</accession>
<sequence>MHPGRPAVCRFAVVAELFTQGLQNGRENSAMTIDDCSVRQPGGRFLSIFERQWDGVKVEIARWHSGPSNEGLCHLDDHTVFVTLAGATHRTVATLDTGDQYIGADFPGAVTFIPAGVRRHAFHETGVIDFVTIGVRQALIPPDAVELRGFTNQPDPVIHRLALKFRNEAQATGCPGALFVDNLAASLSSHLLHKYSAGAPRPKSVVVERKRLLQVLDHIRDHLADDLALAKLAALADMDVYQFARGFKRATGQSPHRYVIGQRVERAAELLTRSTQPIADIAHEVGFSSQSHLTTTFRKLIGETPLAYREGH</sequence>
<dbReference type="InterPro" id="IPR018062">
    <property type="entry name" value="HTH_AraC-typ_CS"/>
</dbReference>
<protein>
    <recommendedName>
        <fullName evidence="4">HTH araC/xylS-type domain-containing protein</fullName>
    </recommendedName>
</protein>
<keyword evidence="3" id="KW-0804">Transcription</keyword>
<evidence type="ECO:0000256" key="1">
    <source>
        <dbReference type="ARBA" id="ARBA00023015"/>
    </source>
</evidence>
<dbReference type="PANTHER" id="PTHR46796:SF6">
    <property type="entry name" value="ARAC SUBFAMILY"/>
    <property type="match status" value="1"/>
</dbReference>
<dbReference type="PANTHER" id="PTHR46796">
    <property type="entry name" value="HTH-TYPE TRANSCRIPTIONAL ACTIVATOR RHAS-RELATED"/>
    <property type="match status" value="1"/>
</dbReference>
<keyword evidence="2" id="KW-0238">DNA-binding</keyword>
<feature type="domain" description="HTH araC/xylS-type" evidence="4">
    <location>
        <begin position="213"/>
        <end position="311"/>
    </location>
</feature>
<reference evidence="5 6" key="1">
    <citation type="submission" date="2018-05" db="EMBL/GenBank/DDBJ databases">
        <title>Evolution of GPA BGCs.</title>
        <authorList>
            <person name="Waglechner N."/>
            <person name="Wright G.D."/>
        </authorList>
    </citation>
    <scope>NUCLEOTIDE SEQUENCE [LARGE SCALE GENOMIC DNA]</scope>
    <source>
        <strain evidence="5 6">A82846</strain>
    </source>
</reference>
<dbReference type="GO" id="GO:0003700">
    <property type="term" value="F:DNA-binding transcription factor activity"/>
    <property type="evidence" value="ECO:0007669"/>
    <property type="project" value="InterPro"/>
</dbReference>
<dbReference type="Pfam" id="PF12833">
    <property type="entry name" value="HTH_18"/>
    <property type="match status" value="1"/>
</dbReference>
<evidence type="ECO:0000313" key="6">
    <source>
        <dbReference type="Proteomes" id="UP000287547"/>
    </source>
</evidence>
<evidence type="ECO:0000256" key="3">
    <source>
        <dbReference type="ARBA" id="ARBA00023163"/>
    </source>
</evidence>
<dbReference type="PROSITE" id="PS00041">
    <property type="entry name" value="HTH_ARAC_FAMILY_1"/>
    <property type="match status" value="1"/>
</dbReference>
<dbReference type="InterPro" id="IPR009057">
    <property type="entry name" value="Homeodomain-like_sf"/>
</dbReference>
<dbReference type="Proteomes" id="UP000287547">
    <property type="component" value="Unassembled WGS sequence"/>
</dbReference>
<proteinExistence type="predicted"/>
<dbReference type="Gene3D" id="1.10.10.60">
    <property type="entry name" value="Homeodomain-like"/>
    <property type="match status" value="2"/>
</dbReference>
<dbReference type="OrthoDB" id="2060755at2"/>
<dbReference type="AlphaFoldDB" id="A0A428ZEC5"/>
<dbReference type="PROSITE" id="PS01124">
    <property type="entry name" value="HTH_ARAC_FAMILY_2"/>
    <property type="match status" value="1"/>
</dbReference>
<organism evidence="5 6">
    <name type="scientific">Kibdelosporangium aridum</name>
    <dbReference type="NCBI Taxonomy" id="2030"/>
    <lineage>
        <taxon>Bacteria</taxon>
        <taxon>Bacillati</taxon>
        <taxon>Actinomycetota</taxon>
        <taxon>Actinomycetes</taxon>
        <taxon>Pseudonocardiales</taxon>
        <taxon>Pseudonocardiaceae</taxon>
        <taxon>Kibdelosporangium</taxon>
    </lineage>
</organism>
<dbReference type="SMART" id="SM00342">
    <property type="entry name" value="HTH_ARAC"/>
    <property type="match status" value="1"/>
</dbReference>